<dbReference type="InterPro" id="IPR035513">
    <property type="entry name" value="Invertase/methylesterase_inhib"/>
</dbReference>
<dbReference type="SUPFAM" id="SSF101148">
    <property type="entry name" value="Plant invertase/pectin methylesterase inhibitor"/>
    <property type="match status" value="1"/>
</dbReference>
<evidence type="ECO:0000259" key="4">
    <source>
        <dbReference type="SMART" id="SM00856"/>
    </source>
</evidence>
<reference evidence="5 6" key="1">
    <citation type="submission" date="2024-03" db="EMBL/GenBank/DDBJ databases">
        <authorList>
            <person name="Gkanogiannis A."/>
            <person name="Becerra Lopez-Lavalle L."/>
        </authorList>
    </citation>
    <scope>NUCLEOTIDE SEQUENCE [LARGE SCALE GENOMIC DNA]</scope>
</reference>
<dbReference type="InterPro" id="IPR006501">
    <property type="entry name" value="Pectinesterase_inhib_dom"/>
</dbReference>
<evidence type="ECO:0000256" key="1">
    <source>
        <dbReference type="ARBA" id="ARBA00022729"/>
    </source>
</evidence>
<gene>
    <name evidence="5" type="ORF">CITCOLO1_LOCUS13726</name>
</gene>
<evidence type="ECO:0000256" key="2">
    <source>
        <dbReference type="ARBA" id="ARBA00038471"/>
    </source>
</evidence>
<dbReference type="Pfam" id="PF04043">
    <property type="entry name" value="PMEI"/>
    <property type="match status" value="1"/>
</dbReference>
<sequence length="190" mass="20599">MESSYLPLPITAILLTILINQPNIAKSQPVNDTQFIKSTCQSTPYPDLCLSSLSADATAIHGSHRLMTIAALTVALSHTRSASSTVERLAKSSGLTPRESYVMRDCIEEFGDSIEELKMAVAELKDNDKTRFKTKDIRTWVSAALTDDDTCMDGFAGDAMNDNVKESVKALVVDVAQLTSNALSLVSLLK</sequence>
<dbReference type="InterPro" id="IPR051955">
    <property type="entry name" value="PME_Inhibitor"/>
</dbReference>
<evidence type="ECO:0000256" key="3">
    <source>
        <dbReference type="SAM" id="SignalP"/>
    </source>
</evidence>
<accession>A0ABP0YNY5</accession>
<feature type="chain" id="PRO_5047200068" description="Pectinesterase inhibitor domain-containing protein" evidence="3">
    <location>
        <begin position="28"/>
        <end position="190"/>
    </location>
</feature>
<proteinExistence type="inferred from homology"/>
<dbReference type="NCBIfam" id="TIGR01614">
    <property type="entry name" value="PME_inhib"/>
    <property type="match status" value="1"/>
</dbReference>
<dbReference type="CDD" id="cd15798">
    <property type="entry name" value="PMEI-like_3"/>
    <property type="match status" value="1"/>
</dbReference>
<keyword evidence="6" id="KW-1185">Reference proteome</keyword>
<feature type="domain" description="Pectinesterase inhibitor" evidence="4">
    <location>
        <begin position="31"/>
        <end position="185"/>
    </location>
</feature>
<protein>
    <recommendedName>
        <fullName evidence="4">Pectinesterase inhibitor domain-containing protein</fullName>
    </recommendedName>
</protein>
<feature type="signal peptide" evidence="3">
    <location>
        <begin position="1"/>
        <end position="27"/>
    </location>
</feature>
<dbReference type="SMART" id="SM00856">
    <property type="entry name" value="PMEI"/>
    <property type="match status" value="1"/>
</dbReference>
<organism evidence="5 6">
    <name type="scientific">Citrullus colocynthis</name>
    <name type="common">colocynth</name>
    <dbReference type="NCBI Taxonomy" id="252529"/>
    <lineage>
        <taxon>Eukaryota</taxon>
        <taxon>Viridiplantae</taxon>
        <taxon>Streptophyta</taxon>
        <taxon>Embryophyta</taxon>
        <taxon>Tracheophyta</taxon>
        <taxon>Spermatophyta</taxon>
        <taxon>Magnoliopsida</taxon>
        <taxon>eudicotyledons</taxon>
        <taxon>Gunneridae</taxon>
        <taxon>Pentapetalae</taxon>
        <taxon>rosids</taxon>
        <taxon>fabids</taxon>
        <taxon>Cucurbitales</taxon>
        <taxon>Cucurbitaceae</taxon>
        <taxon>Benincaseae</taxon>
        <taxon>Citrullus</taxon>
    </lineage>
</organism>
<keyword evidence="1 3" id="KW-0732">Signal</keyword>
<evidence type="ECO:0000313" key="5">
    <source>
        <dbReference type="EMBL" id="CAK9321642.1"/>
    </source>
</evidence>
<dbReference type="PANTHER" id="PTHR31080">
    <property type="entry name" value="PECTINESTERASE INHIBITOR-LIKE"/>
    <property type="match status" value="1"/>
</dbReference>
<evidence type="ECO:0000313" key="6">
    <source>
        <dbReference type="Proteomes" id="UP001642487"/>
    </source>
</evidence>
<name>A0ABP0YNY5_9ROSI</name>
<dbReference type="Proteomes" id="UP001642487">
    <property type="component" value="Chromosome 5"/>
</dbReference>
<comment type="similarity">
    <text evidence="2">Belongs to the PMEI family.</text>
</comment>
<dbReference type="Gene3D" id="1.20.140.40">
    <property type="entry name" value="Invertase/pectin methylesterase inhibitor family protein"/>
    <property type="match status" value="1"/>
</dbReference>
<dbReference type="EMBL" id="OZ021739">
    <property type="protein sequence ID" value="CAK9321642.1"/>
    <property type="molecule type" value="Genomic_DNA"/>
</dbReference>
<dbReference type="PANTHER" id="PTHR31080:SF117">
    <property type="entry name" value="PLANT INVERTASE_PECTIN METHYLESTERASE INHIBITOR SUPERFAMILY PROTEIN"/>
    <property type="match status" value="1"/>
</dbReference>